<dbReference type="PANTHER" id="PTHR46455:SF5">
    <property type="entry name" value="SET AND MYND DOMAIN CONTAINING, ARTHROPOD-SPECIFIC, MEMBER 4, ISOFORM A"/>
    <property type="match status" value="1"/>
</dbReference>
<dbReference type="Gene3D" id="6.10.140.2220">
    <property type="match status" value="2"/>
</dbReference>
<dbReference type="InterPro" id="IPR002893">
    <property type="entry name" value="Znf_MYND"/>
</dbReference>
<organism evidence="6 7">
    <name type="scientific">Orchesella cincta</name>
    <name type="common">Springtail</name>
    <name type="synonym">Podura cincta</name>
    <dbReference type="NCBI Taxonomy" id="48709"/>
    <lineage>
        <taxon>Eukaryota</taxon>
        <taxon>Metazoa</taxon>
        <taxon>Ecdysozoa</taxon>
        <taxon>Arthropoda</taxon>
        <taxon>Hexapoda</taxon>
        <taxon>Collembola</taxon>
        <taxon>Entomobryomorpha</taxon>
        <taxon>Entomobryoidea</taxon>
        <taxon>Orchesellidae</taxon>
        <taxon>Orchesellinae</taxon>
        <taxon>Orchesella</taxon>
    </lineage>
</organism>
<keyword evidence="3" id="KW-0862">Zinc</keyword>
<dbReference type="Gene3D" id="1.10.220.160">
    <property type="match status" value="1"/>
</dbReference>
<dbReference type="Proteomes" id="UP000094527">
    <property type="component" value="Unassembled WGS sequence"/>
</dbReference>
<protein>
    <submittedName>
        <fullName evidence="6">Protein msta, isoform B</fullName>
    </submittedName>
</protein>
<evidence type="ECO:0000256" key="4">
    <source>
        <dbReference type="PROSITE-ProRule" id="PRU00134"/>
    </source>
</evidence>
<dbReference type="InterPro" id="IPR046341">
    <property type="entry name" value="SET_dom_sf"/>
</dbReference>
<evidence type="ECO:0000313" key="6">
    <source>
        <dbReference type="EMBL" id="ODN05996.1"/>
    </source>
</evidence>
<dbReference type="Pfam" id="PF01753">
    <property type="entry name" value="zf-MYND"/>
    <property type="match status" value="1"/>
</dbReference>
<accession>A0A1D2NM35</accession>
<comment type="caution">
    <text evidence="6">The sequence shown here is derived from an EMBL/GenBank/DDBJ whole genome shotgun (WGS) entry which is preliminary data.</text>
</comment>
<evidence type="ECO:0000256" key="2">
    <source>
        <dbReference type="ARBA" id="ARBA00022771"/>
    </source>
</evidence>
<dbReference type="Gene3D" id="2.170.270.10">
    <property type="entry name" value="SET domain"/>
    <property type="match status" value="1"/>
</dbReference>
<keyword evidence="1" id="KW-0479">Metal-binding</keyword>
<dbReference type="PROSITE" id="PS50865">
    <property type="entry name" value="ZF_MYND_2"/>
    <property type="match status" value="1"/>
</dbReference>
<dbReference type="InterPro" id="IPR053010">
    <property type="entry name" value="SET_SmydA-8"/>
</dbReference>
<keyword evidence="2 4" id="KW-0863">Zinc-finger</keyword>
<proteinExistence type="predicted"/>
<dbReference type="OrthoDB" id="5952526at2759"/>
<dbReference type="PROSITE" id="PS01360">
    <property type="entry name" value="ZF_MYND_1"/>
    <property type="match status" value="1"/>
</dbReference>
<evidence type="ECO:0000313" key="7">
    <source>
        <dbReference type="Proteomes" id="UP000094527"/>
    </source>
</evidence>
<dbReference type="PANTHER" id="PTHR46455">
    <property type="entry name" value="SET AND MYND DOMAIN CONTAINING, ARTHROPOD-SPECIFIC, MEMBER 4, ISOFORM A"/>
    <property type="match status" value="1"/>
</dbReference>
<sequence length="719" mass="83019">MESSPNTESVLVPQSQTMILKNESERKVKVYERELGENRQSWADADPSIIYSEEEGSQTSFTITGCPSHNLISVADEIMYAVDSTLMEWDDQKVLAELAQLKRDAGIRNATVSLDFEDVKDITYCALCRQVANNKCQSCLSVAYCSREHQKEHWKAHRPYCVLHEVVEDSVNGSYLVAKHNIKKGEAIFTEDPYFVTPFPQDENFELLKFQPLSSENKDLRPLGKYTIEEYVANNLVLNVCLGCSMCLPSNYAPCVDCGWPTCGTCSQLYLHKQHECGYFKSKNIEYEECRRIAVIMPKFVGLIRALLLRRQDPKRWGILYDDTNNKVWTDRSNQDLKLRINAEYFYVTLRQVFKFEDVTYSELGDVLRILELMTYYGCMFNNQREKIREYCGVYRHASVIRHRCVANVVCFQTHPTSMHVIAATAIKKGDVLWRTVNFGPQILPETQRQRVSMILTNKLCECLYCTDPTKREDNLSAILCLKCKRRGLENYMIPVDTMDIDTPWKCGKCGAIKTNAQAQKLFNDANRDFQQCNDGSGNPYILEGNLRQLLYKYKCNSPLHCGHWLILSTENDVICLMIQRLQHLSLEETDHLLQLITARINILGKFVPDIHSSLVGLKMRLAQSILHRWTRLLLRGQGDADVMKVLKELQQIYDDIAKSFVEQTKKNVLQSYLLLSLRNLRRIIDEVGNCYNRQQRQARIKRALKLPSLKYTIQNETT</sequence>
<feature type="domain" description="MYND-type" evidence="5">
    <location>
        <begin position="125"/>
        <end position="161"/>
    </location>
</feature>
<dbReference type="SUPFAM" id="SSF144232">
    <property type="entry name" value="HIT/MYND zinc finger-like"/>
    <property type="match status" value="1"/>
</dbReference>
<dbReference type="STRING" id="48709.A0A1D2NM35"/>
<dbReference type="AlphaFoldDB" id="A0A1D2NM35"/>
<evidence type="ECO:0000256" key="3">
    <source>
        <dbReference type="ARBA" id="ARBA00022833"/>
    </source>
</evidence>
<gene>
    <name evidence="6" type="ORF">Ocin01_00663</name>
</gene>
<name>A0A1D2NM35_ORCCI</name>
<dbReference type="EMBL" id="LJIJ01000012">
    <property type="protein sequence ID" value="ODN05996.1"/>
    <property type="molecule type" value="Genomic_DNA"/>
</dbReference>
<evidence type="ECO:0000256" key="1">
    <source>
        <dbReference type="ARBA" id="ARBA00022723"/>
    </source>
</evidence>
<keyword evidence="7" id="KW-1185">Reference proteome</keyword>
<dbReference type="SUPFAM" id="SSF82199">
    <property type="entry name" value="SET domain"/>
    <property type="match status" value="1"/>
</dbReference>
<reference evidence="6 7" key="1">
    <citation type="journal article" date="2016" name="Genome Biol. Evol.">
        <title>Gene Family Evolution Reflects Adaptation to Soil Environmental Stressors in the Genome of the Collembolan Orchesella cincta.</title>
        <authorList>
            <person name="Faddeeva-Vakhrusheva A."/>
            <person name="Derks M.F."/>
            <person name="Anvar S.Y."/>
            <person name="Agamennone V."/>
            <person name="Suring W."/>
            <person name="Smit S."/>
            <person name="van Straalen N.M."/>
            <person name="Roelofs D."/>
        </authorList>
    </citation>
    <scope>NUCLEOTIDE SEQUENCE [LARGE SCALE GENOMIC DNA]</scope>
    <source>
        <tissue evidence="6">Mixed pool</tissue>
    </source>
</reference>
<evidence type="ECO:0000259" key="5">
    <source>
        <dbReference type="PROSITE" id="PS50865"/>
    </source>
</evidence>
<dbReference type="GO" id="GO:0008270">
    <property type="term" value="F:zinc ion binding"/>
    <property type="evidence" value="ECO:0007669"/>
    <property type="project" value="UniProtKB-KW"/>
</dbReference>